<accession>A0A210QVV9</accession>
<dbReference type="PROSITE" id="PS51398">
    <property type="entry name" value="PAW"/>
    <property type="match status" value="1"/>
</dbReference>
<evidence type="ECO:0000256" key="13">
    <source>
        <dbReference type="ARBA" id="ARBA00032901"/>
    </source>
</evidence>
<dbReference type="SMART" id="SM00460">
    <property type="entry name" value="TGc"/>
    <property type="match status" value="1"/>
</dbReference>
<evidence type="ECO:0000259" key="16">
    <source>
        <dbReference type="PROSITE" id="PS51398"/>
    </source>
</evidence>
<evidence type="ECO:0000313" key="17">
    <source>
        <dbReference type="EMBL" id="OWF52816.1"/>
    </source>
</evidence>
<dbReference type="SMART" id="SM00580">
    <property type="entry name" value="PUG"/>
    <property type="match status" value="1"/>
</dbReference>
<feature type="compositionally biased region" description="Polar residues" evidence="15">
    <location>
        <begin position="120"/>
        <end position="129"/>
    </location>
</feature>
<comment type="similarity">
    <text evidence="4 14">Belongs to the transglutaminase-like superfamily. PNGase family.</text>
</comment>
<evidence type="ECO:0000256" key="6">
    <source>
        <dbReference type="ARBA" id="ARBA00018546"/>
    </source>
</evidence>
<dbReference type="Gene3D" id="2.60.120.1020">
    <property type="entry name" value="Peptide N glycanase, PAW domain"/>
    <property type="match status" value="1"/>
</dbReference>
<keyword evidence="18" id="KW-1185">Reference proteome</keyword>
<dbReference type="InterPro" id="IPR008979">
    <property type="entry name" value="Galactose-bd-like_sf"/>
</dbReference>
<evidence type="ECO:0000256" key="14">
    <source>
        <dbReference type="PROSITE-ProRule" id="PRU00731"/>
    </source>
</evidence>
<proteinExistence type="inferred from homology"/>
<evidence type="ECO:0000256" key="12">
    <source>
        <dbReference type="ARBA" id="ARBA00029604"/>
    </source>
</evidence>
<comment type="cofactor">
    <cofactor evidence="2">
        <name>Zn(2+)</name>
        <dbReference type="ChEBI" id="CHEBI:29105"/>
    </cofactor>
</comment>
<comment type="subcellular location">
    <subcellularLocation>
        <location evidence="3">Cytoplasm</location>
    </subcellularLocation>
</comment>
<dbReference type="Gene3D" id="1.20.58.2190">
    <property type="match status" value="1"/>
</dbReference>
<dbReference type="FunFam" id="2.60.120.1020:FF:000001">
    <property type="entry name" value="Peptide-N(4)-(N-acetyl-beta-glucosaminyl)asparagine amidase"/>
    <property type="match status" value="1"/>
</dbReference>
<comment type="function">
    <text evidence="11">Specifically deglycosylates the denatured form of N-linked glycoproteins in the cytoplasm and assists their proteasome-mediated degradation. Cleaves the beta-aspartyl-glucosamine (GlcNAc) of the glycan and the amide side chain of Asn, converting Asn to Asp. Prefers proteins containing high-mannose over those bearing complex type oligosaccharides. Can recognize misfolded proteins in the endoplasmic reticulum that are exported to the cytosol to be destroyed and deglycosylate them, while it has no activity toward native proteins. Deglycosylation is a prerequisite for subsequent proteasome-mediated degradation of some, but not all, misfolded glycoproteins.</text>
</comment>
<dbReference type="GO" id="GO:0005634">
    <property type="term" value="C:nucleus"/>
    <property type="evidence" value="ECO:0007669"/>
    <property type="project" value="TreeGrafter"/>
</dbReference>
<dbReference type="Gene3D" id="2.20.25.10">
    <property type="match status" value="1"/>
</dbReference>
<dbReference type="GO" id="GO:0046872">
    <property type="term" value="F:metal ion binding"/>
    <property type="evidence" value="ECO:0007669"/>
    <property type="project" value="UniProtKB-KW"/>
</dbReference>
<reference evidence="17 18" key="1">
    <citation type="journal article" date="2017" name="Nat. Ecol. Evol.">
        <title>Scallop genome provides insights into evolution of bilaterian karyotype and development.</title>
        <authorList>
            <person name="Wang S."/>
            <person name="Zhang J."/>
            <person name="Jiao W."/>
            <person name="Li J."/>
            <person name="Xun X."/>
            <person name="Sun Y."/>
            <person name="Guo X."/>
            <person name="Huan P."/>
            <person name="Dong B."/>
            <person name="Zhang L."/>
            <person name="Hu X."/>
            <person name="Sun X."/>
            <person name="Wang J."/>
            <person name="Zhao C."/>
            <person name="Wang Y."/>
            <person name="Wang D."/>
            <person name="Huang X."/>
            <person name="Wang R."/>
            <person name="Lv J."/>
            <person name="Li Y."/>
            <person name="Zhang Z."/>
            <person name="Liu B."/>
            <person name="Lu W."/>
            <person name="Hui Y."/>
            <person name="Liang J."/>
            <person name="Zhou Z."/>
            <person name="Hou R."/>
            <person name="Li X."/>
            <person name="Liu Y."/>
            <person name="Li H."/>
            <person name="Ning X."/>
            <person name="Lin Y."/>
            <person name="Zhao L."/>
            <person name="Xing Q."/>
            <person name="Dou J."/>
            <person name="Li Y."/>
            <person name="Mao J."/>
            <person name="Guo H."/>
            <person name="Dou H."/>
            <person name="Li T."/>
            <person name="Mu C."/>
            <person name="Jiang W."/>
            <person name="Fu Q."/>
            <person name="Fu X."/>
            <person name="Miao Y."/>
            <person name="Liu J."/>
            <person name="Yu Q."/>
            <person name="Li R."/>
            <person name="Liao H."/>
            <person name="Li X."/>
            <person name="Kong Y."/>
            <person name="Jiang Z."/>
            <person name="Chourrout D."/>
            <person name="Li R."/>
            <person name="Bao Z."/>
        </authorList>
    </citation>
    <scope>NUCLEOTIDE SEQUENCE [LARGE SCALE GENOMIC DNA]</scope>
    <source>
        <strain evidence="17 18">PY_sf001</strain>
    </source>
</reference>
<dbReference type="Gene3D" id="3.10.620.30">
    <property type="match status" value="1"/>
</dbReference>
<comment type="catalytic activity">
    <reaction evidence="1">
        <text>Hydrolysis of an N(4)-(acetyl-beta-D-glucosaminyl)asparagine residue in which the glucosamine residue may be further glycosylated, to yield a (substituted) N-acetyl-beta-D-glucosaminylamine and a peptide containing an aspartate residue.</text>
        <dbReference type="EC" id="3.5.1.52"/>
    </reaction>
</comment>
<protein>
    <recommendedName>
        <fullName evidence="6">Peptide-N(4)-(N-acetyl-beta-glucosaminyl)asparagine amidase</fullName>
        <ecNumber evidence="5">3.5.1.52</ecNumber>
    </recommendedName>
    <alternativeName>
        <fullName evidence="12">N-glycanase 1</fullName>
    </alternativeName>
    <alternativeName>
        <fullName evidence="13">Peptide:N-glycanase</fullName>
    </alternativeName>
</protein>
<evidence type="ECO:0000313" key="18">
    <source>
        <dbReference type="Proteomes" id="UP000242188"/>
    </source>
</evidence>
<dbReference type="GO" id="GO:0006516">
    <property type="term" value="P:glycoprotein catabolic process"/>
    <property type="evidence" value="ECO:0007669"/>
    <property type="project" value="InterPro"/>
</dbReference>
<evidence type="ECO:0000256" key="2">
    <source>
        <dbReference type="ARBA" id="ARBA00001947"/>
    </source>
</evidence>
<gene>
    <name evidence="17" type="ORF">KP79_PYT15069</name>
</gene>
<evidence type="ECO:0000256" key="1">
    <source>
        <dbReference type="ARBA" id="ARBA00001650"/>
    </source>
</evidence>
<evidence type="ECO:0000256" key="8">
    <source>
        <dbReference type="ARBA" id="ARBA00022723"/>
    </source>
</evidence>
<keyword evidence="8" id="KW-0479">Metal-binding</keyword>
<sequence length="641" mass="73300">MAQIHSTVKQLITDNGKEDFLTASDILLKFADNIINHPNDPKYRKIRLSNPTVENKLLPVSGALECLFEMGFIEDGEFLTFPASIPPTLTLIQVRNELHTATKLVRSSTGGPSTGQSTPRVQQPAVTPSAARQIQLPAQTVTPMSRQAMQQAERQFFMKIESSLVHVLNYERRDFQQKARSVIPMEELNKEAKKRFSALQTADKDASAVGLQDCVLLSLLAWFKNSFFKWVDAPECDICQGKTRSVGPAEPSQEDLRWGASRVENYRCDGCNKFVRFPRYNDPGKLLDTRRGRCGEWANCFTLCCRTMGFEARYVLDWTDHVWTEVYSTSQKRWLHCDPCENACDKPLLYEVGWGKKLTYVIAFSKDEVQDVSWRYSANFKEMMSRRKEVRENWLGQVCFRLWNEKNKVVSEERRKEMSNRCIVELVEFITQKKSDKNDLSGRTTGSLTWRLARGETGNTPQAIKEPFVFTLTDSEKQGKLLHVRYNCAKDEYTRVTDENKKMSGFGSCLFKSTNVFRKEEHDWKMVYLARTEGSAIATLSWKFDFKGSGLKVRNIEICVKSSTYENGVLSWRLCSDNQCAILKGTDDLKSVSDLNGVADMTLTANLSGGKGDVAWQHTQLFRQTNTDFDIFPFEVKIYLE</sequence>
<dbReference type="Proteomes" id="UP000242188">
    <property type="component" value="Unassembled WGS sequence"/>
</dbReference>
<dbReference type="SUPFAM" id="SSF143503">
    <property type="entry name" value="PUG domain-like"/>
    <property type="match status" value="1"/>
</dbReference>
<evidence type="ECO:0000256" key="7">
    <source>
        <dbReference type="ARBA" id="ARBA00022490"/>
    </source>
</evidence>
<evidence type="ECO:0000256" key="10">
    <source>
        <dbReference type="ARBA" id="ARBA00022833"/>
    </source>
</evidence>
<dbReference type="SUPFAM" id="SSF54001">
    <property type="entry name" value="Cysteine proteinases"/>
    <property type="match status" value="1"/>
</dbReference>
<dbReference type="InterPro" id="IPR036339">
    <property type="entry name" value="PUB-like_dom_sf"/>
</dbReference>
<feature type="domain" description="PAW" evidence="16">
    <location>
        <begin position="439"/>
        <end position="641"/>
    </location>
</feature>
<dbReference type="EMBL" id="NEDP02001616">
    <property type="protein sequence ID" value="OWF52816.1"/>
    <property type="molecule type" value="Genomic_DNA"/>
</dbReference>
<dbReference type="FunFam" id="2.20.25.10:FF:000011">
    <property type="entry name" value="peptide-N(4)-(N-acetyl-beta- glucosaminyl)asparagine amidase"/>
    <property type="match status" value="1"/>
</dbReference>
<organism evidence="17 18">
    <name type="scientific">Mizuhopecten yessoensis</name>
    <name type="common">Japanese scallop</name>
    <name type="synonym">Patinopecten yessoensis</name>
    <dbReference type="NCBI Taxonomy" id="6573"/>
    <lineage>
        <taxon>Eukaryota</taxon>
        <taxon>Metazoa</taxon>
        <taxon>Spiralia</taxon>
        <taxon>Lophotrochozoa</taxon>
        <taxon>Mollusca</taxon>
        <taxon>Bivalvia</taxon>
        <taxon>Autobranchia</taxon>
        <taxon>Pteriomorphia</taxon>
        <taxon>Pectinida</taxon>
        <taxon>Pectinoidea</taxon>
        <taxon>Pectinidae</taxon>
        <taxon>Mizuhopecten</taxon>
    </lineage>
</organism>
<comment type="caution">
    <text evidence="17">The sequence shown here is derived from an EMBL/GenBank/DDBJ whole genome shotgun (WGS) entry which is preliminary data.</text>
</comment>
<feature type="region of interest" description="Disordered" evidence="15">
    <location>
        <begin position="105"/>
        <end position="129"/>
    </location>
</feature>
<keyword evidence="9" id="KW-0378">Hydrolase</keyword>
<dbReference type="InterPro" id="IPR050883">
    <property type="entry name" value="PNGase"/>
</dbReference>
<dbReference type="InterPro" id="IPR038680">
    <property type="entry name" value="PAW_sf"/>
</dbReference>
<dbReference type="InterPro" id="IPR038765">
    <property type="entry name" value="Papain-like_cys_pep_sf"/>
</dbReference>
<evidence type="ECO:0000256" key="15">
    <source>
        <dbReference type="SAM" id="MobiDB-lite"/>
    </source>
</evidence>
<dbReference type="Pfam" id="PF09409">
    <property type="entry name" value="PUB"/>
    <property type="match status" value="1"/>
</dbReference>
<dbReference type="Pfam" id="PF04721">
    <property type="entry name" value="PAW"/>
    <property type="match status" value="1"/>
</dbReference>
<name>A0A210QVV9_MIZYE</name>
<dbReference type="InterPro" id="IPR018997">
    <property type="entry name" value="PUB_domain"/>
</dbReference>
<dbReference type="OrthoDB" id="409136at2759"/>
<dbReference type="EC" id="3.5.1.52" evidence="5"/>
<dbReference type="InterPro" id="IPR006588">
    <property type="entry name" value="Peptide_N_glycanase_PAW_dom"/>
</dbReference>
<dbReference type="PANTHER" id="PTHR12143">
    <property type="entry name" value="PEPTIDE N-GLYCANASE PNGASE -RELATED"/>
    <property type="match status" value="1"/>
</dbReference>
<dbReference type="STRING" id="6573.A0A210QVV9"/>
<dbReference type="InterPro" id="IPR002931">
    <property type="entry name" value="Transglutaminase-like"/>
</dbReference>
<dbReference type="SUPFAM" id="SSF49785">
    <property type="entry name" value="Galactose-binding domain-like"/>
    <property type="match status" value="1"/>
</dbReference>
<evidence type="ECO:0000256" key="3">
    <source>
        <dbReference type="ARBA" id="ARBA00004496"/>
    </source>
</evidence>
<dbReference type="PANTHER" id="PTHR12143:SF19">
    <property type="entry name" value="PEPTIDE-N(4)-(N-ACETYL-BETA-GLUCOSAMINYL)ASPARAGINE AMIDASE"/>
    <property type="match status" value="1"/>
</dbReference>
<evidence type="ECO:0000256" key="5">
    <source>
        <dbReference type="ARBA" id="ARBA00012158"/>
    </source>
</evidence>
<keyword evidence="10" id="KW-0862">Zinc</keyword>
<dbReference type="AlphaFoldDB" id="A0A210QVV9"/>
<dbReference type="Pfam" id="PF01841">
    <property type="entry name" value="Transglut_core"/>
    <property type="match status" value="1"/>
</dbReference>
<dbReference type="GO" id="GO:0005829">
    <property type="term" value="C:cytosol"/>
    <property type="evidence" value="ECO:0007669"/>
    <property type="project" value="TreeGrafter"/>
</dbReference>
<evidence type="ECO:0000256" key="4">
    <source>
        <dbReference type="ARBA" id="ARBA00009390"/>
    </source>
</evidence>
<evidence type="ECO:0000256" key="9">
    <source>
        <dbReference type="ARBA" id="ARBA00022801"/>
    </source>
</evidence>
<feature type="compositionally biased region" description="Low complexity" evidence="15">
    <location>
        <begin position="107"/>
        <end position="119"/>
    </location>
</feature>
<dbReference type="GO" id="GO:0000224">
    <property type="term" value="F:peptide-N4-(N-acetyl-beta-glucosaminyl)asparagine amidase activity"/>
    <property type="evidence" value="ECO:0007669"/>
    <property type="project" value="UniProtKB-EC"/>
</dbReference>
<keyword evidence="7" id="KW-0963">Cytoplasm</keyword>
<dbReference type="SMART" id="SM00613">
    <property type="entry name" value="PAW"/>
    <property type="match status" value="1"/>
</dbReference>
<evidence type="ECO:0000256" key="11">
    <source>
        <dbReference type="ARBA" id="ARBA00024870"/>
    </source>
</evidence>